<feature type="region of interest" description="Disordered" evidence="4">
    <location>
        <begin position="896"/>
        <end position="920"/>
    </location>
</feature>
<dbReference type="InterPro" id="IPR013737">
    <property type="entry name" value="Bac_rhamnosid_N"/>
</dbReference>
<accession>A0ABR3YZU4</accession>
<evidence type="ECO:0000259" key="7">
    <source>
        <dbReference type="Pfam" id="PF17389"/>
    </source>
</evidence>
<gene>
    <name evidence="9" type="ORF">Sste5346_006533</name>
</gene>
<evidence type="ECO:0000259" key="5">
    <source>
        <dbReference type="Pfam" id="PF05592"/>
    </source>
</evidence>
<dbReference type="InterPro" id="IPR035398">
    <property type="entry name" value="Bac_rhamnosid_C"/>
</dbReference>
<dbReference type="InterPro" id="IPR012341">
    <property type="entry name" value="6hp_glycosidase-like_sf"/>
</dbReference>
<name>A0ABR3YZU4_9PEZI</name>
<comment type="caution">
    <text evidence="9">The sequence shown here is derived from an EMBL/GenBank/DDBJ whole genome shotgun (WGS) entry which is preliminary data.</text>
</comment>
<keyword evidence="10" id="KW-1185">Reference proteome</keyword>
<proteinExistence type="predicted"/>
<dbReference type="Pfam" id="PF25788">
    <property type="entry name" value="Ig_Rha78A_N"/>
    <property type="match status" value="1"/>
</dbReference>
<dbReference type="PANTHER" id="PTHR33307">
    <property type="entry name" value="ALPHA-RHAMNOSIDASE (EUROFUNG)"/>
    <property type="match status" value="1"/>
</dbReference>
<keyword evidence="3" id="KW-0378">Hydrolase</keyword>
<sequence length="920" mass="101808">MSPIRISSVTFEHHPTGFGIGHAKPRISWRFDNDDEVKDWIQESYEIQFSGQDATQQPETFTVKSADSVMVPWPWRALASRESVQVKVRAHGTSSSTDWSSPVTVETALLDKADWTAKLTASSLPPPEKKETLNPLLFRKAFSLPDNAGAISQARLYITAHGVYEASINGQRIGDEEMAPGWTGYKKRLIYSTFDVTEQLQTAKSAANVLGVEVAEGWYAGRIAWGNNRWLYGNRVAFLAQLEVRFKDGDKTFTLISDNTWKAHNSATVRAEIYDGEDYDAREEKTTAGWNSDAKFDDSGDAWLATEELEFPSAKLVASDTPPVRAKETVQPLKIFKSASGKTLIDFGQNLVGKLQLRLPKADKDGHVITFTHAEVLEHDELGTRPLRTATQKDNVFLSQQNQPATWSPKFTFHGFRYVQIDGWPTNDGLPTNDEISALVMHSDMKRTGWFSCSEPLVNTLHDNVIRSMKGNFFSVPTDCPQRDERLGWTGDIQVFCPSASFIFNTQGFLGSWLEDVLAEQLRENSPGYPGLVVPDVLGDDIGAQSVWHDVTVLTPWDLYTSSGDLEVVRRQYPSMKLWVDKGIPRGANGLWDQNAWQFGDWLDPAAPPEDAAAGRTDVILVADCYLVRVLEVISKISTLLGETEDAKRYTKEAAKTKAAFGREYVASSGLLVGDTQTAYALALRFGLFDSPEKMERAAQRLGHLIQAAKYRIATGFAGTPVITHALSETGNHQMAYRMLLEKGCPSWLYPVTMGATTIWERWDSMLPDGTINPGEMTSFNHYALGSVANWLHETVGGIAPQTPGWRTIKVKPVPGGTITKAEVAYESPYGRIECSWKIDEANGKFNMSLTVPPNANAVVILPSEAEPDEGNTVGSGRHEFSCAYKAAAWPPAPTFKRSTFQIPGGDAEKADKAEAEKKQ</sequence>
<feature type="domain" description="Alpha-L-rhamnosidase six-hairpin glycosidase" evidence="7">
    <location>
        <begin position="446"/>
        <end position="796"/>
    </location>
</feature>
<evidence type="ECO:0000256" key="3">
    <source>
        <dbReference type="ARBA" id="ARBA00022801"/>
    </source>
</evidence>
<evidence type="ECO:0000256" key="1">
    <source>
        <dbReference type="ARBA" id="ARBA00001445"/>
    </source>
</evidence>
<dbReference type="Gene3D" id="2.60.40.10">
    <property type="entry name" value="Immunoglobulins"/>
    <property type="match status" value="1"/>
</dbReference>
<comment type="catalytic activity">
    <reaction evidence="1">
        <text>Hydrolysis of terminal non-reducing alpha-L-rhamnose residues in alpha-L-rhamnosides.</text>
        <dbReference type="EC" id="3.2.1.40"/>
    </reaction>
</comment>
<evidence type="ECO:0000256" key="4">
    <source>
        <dbReference type="SAM" id="MobiDB-lite"/>
    </source>
</evidence>
<feature type="domain" description="Alpha-L-rhamnosidase concanavalin-like" evidence="5">
    <location>
        <begin position="338"/>
        <end position="442"/>
    </location>
</feature>
<dbReference type="Gene3D" id="2.60.120.260">
    <property type="entry name" value="Galactose-binding domain-like"/>
    <property type="match status" value="2"/>
</dbReference>
<evidence type="ECO:0000313" key="10">
    <source>
        <dbReference type="Proteomes" id="UP001583186"/>
    </source>
</evidence>
<dbReference type="Pfam" id="PF17389">
    <property type="entry name" value="Bac_rhamnosid6H"/>
    <property type="match status" value="1"/>
</dbReference>
<dbReference type="InterPro" id="IPR016007">
    <property type="entry name" value="Alpha_rhamnosid"/>
</dbReference>
<evidence type="ECO:0000313" key="9">
    <source>
        <dbReference type="EMBL" id="KAL1893355.1"/>
    </source>
</evidence>
<dbReference type="SUPFAM" id="SSF48208">
    <property type="entry name" value="Six-hairpin glycosidases"/>
    <property type="match status" value="1"/>
</dbReference>
<organism evidence="9 10">
    <name type="scientific">Sporothrix stenoceras</name>
    <dbReference type="NCBI Taxonomy" id="5173"/>
    <lineage>
        <taxon>Eukaryota</taxon>
        <taxon>Fungi</taxon>
        <taxon>Dikarya</taxon>
        <taxon>Ascomycota</taxon>
        <taxon>Pezizomycotina</taxon>
        <taxon>Sordariomycetes</taxon>
        <taxon>Sordariomycetidae</taxon>
        <taxon>Ophiostomatales</taxon>
        <taxon>Ophiostomataceae</taxon>
        <taxon>Sporothrix</taxon>
    </lineage>
</organism>
<dbReference type="InterPro" id="IPR008928">
    <property type="entry name" value="6-hairpin_glycosidase_sf"/>
</dbReference>
<dbReference type="InterPro" id="IPR013783">
    <property type="entry name" value="Ig-like_fold"/>
</dbReference>
<feature type="compositionally biased region" description="Basic and acidic residues" evidence="4">
    <location>
        <begin position="907"/>
        <end position="920"/>
    </location>
</feature>
<dbReference type="InterPro" id="IPR008902">
    <property type="entry name" value="Rhamnosid_concanavalin"/>
</dbReference>
<dbReference type="EC" id="3.2.1.40" evidence="2"/>
<dbReference type="InterPro" id="IPR035396">
    <property type="entry name" value="Bac_rhamnosid6H"/>
</dbReference>
<reference evidence="9 10" key="1">
    <citation type="journal article" date="2024" name="IMA Fungus">
        <title>IMA Genome - F19 : A genome assembly and annotation guide to empower mycologists, including annotated draft genome sequences of Ceratocystis pirilliformis, Diaporthe australafricana, Fusarium ophioides, Paecilomyces lecythidis, and Sporothrix stenoceras.</title>
        <authorList>
            <person name="Aylward J."/>
            <person name="Wilson A.M."/>
            <person name="Visagie C.M."/>
            <person name="Spraker J."/>
            <person name="Barnes I."/>
            <person name="Buitendag C."/>
            <person name="Ceriani C."/>
            <person name="Del Mar Angel L."/>
            <person name="du Plessis D."/>
            <person name="Fuchs T."/>
            <person name="Gasser K."/>
            <person name="Kramer D."/>
            <person name="Li W."/>
            <person name="Munsamy K."/>
            <person name="Piso A."/>
            <person name="Price J.L."/>
            <person name="Sonnekus B."/>
            <person name="Thomas C."/>
            <person name="van der Nest A."/>
            <person name="van Dijk A."/>
            <person name="van Heerden A."/>
            <person name="van Vuuren N."/>
            <person name="Yilmaz N."/>
            <person name="Duong T.A."/>
            <person name="van der Merwe N.A."/>
            <person name="Wingfield M.J."/>
            <person name="Wingfield B.D."/>
        </authorList>
    </citation>
    <scope>NUCLEOTIDE SEQUENCE [LARGE SCALE GENOMIC DNA]</scope>
    <source>
        <strain evidence="9 10">CMW 5346</strain>
    </source>
</reference>
<protein>
    <recommendedName>
        <fullName evidence="2">alpha-L-rhamnosidase</fullName>
        <ecNumber evidence="2">3.2.1.40</ecNumber>
    </recommendedName>
</protein>
<dbReference type="PANTHER" id="PTHR33307:SF6">
    <property type="entry name" value="ALPHA-RHAMNOSIDASE (EUROFUNG)-RELATED"/>
    <property type="match status" value="1"/>
</dbReference>
<feature type="domain" description="Bacterial alpha-L-rhamnosidase N-terminal" evidence="6">
    <location>
        <begin position="150"/>
        <end position="328"/>
    </location>
</feature>
<dbReference type="Pfam" id="PF08531">
    <property type="entry name" value="Bac_rhamnosid_N"/>
    <property type="match status" value="1"/>
</dbReference>
<evidence type="ECO:0000259" key="8">
    <source>
        <dbReference type="Pfam" id="PF17390"/>
    </source>
</evidence>
<dbReference type="PIRSF" id="PIRSF010631">
    <property type="entry name" value="A-rhamnsds"/>
    <property type="match status" value="1"/>
</dbReference>
<feature type="domain" description="Alpha-L-rhamnosidase C-terminal" evidence="8">
    <location>
        <begin position="798"/>
        <end position="871"/>
    </location>
</feature>
<dbReference type="Proteomes" id="UP001583186">
    <property type="component" value="Unassembled WGS sequence"/>
</dbReference>
<evidence type="ECO:0000256" key="2">
    <source>
        <dbReference type="ARBA" id="ARBA00012652"/>
    </source>
</evidence>
<dbReference type="Gene3D" id="2.60.420.10">
    <property type="entry name" value="Maltose phosphorylase, domain 3"/>
    <property type="match status" value="1"/>
</dbReference>
<dbReference type="EMBL" id="JAWCUI010000038">
    <property type="protein sequence ID" value="KAL1893355.1"/>
    <property type="molecule type" value="Genomic_DNA"/>
</dbReference>
<evidence type="ECO:0000259" key="6">
    <source>
        <dbReference type="Pfam" id="PF08531"/>
    </source>
</evidence>
<dbReference type="Pfam" id="PF05592">
    <property type="entry name" value="Bac_rhamnosid"/>
    <property type="match status" value="1"/>
</dbReference>
<dbReference type="Pfam" id="PF17390">
    <property type="entry name" value="Bac_rhamnosid_C"/>
    <property type="match status" value="1"/>
</dbReference>
<dbReference type="Gene3D" id="1.50.10.10">
    <property type="match status" value="1"/>
</dbReference>